<name>A0A1G9NBW1_9GAMM</name>
<dbReference type="InterPro" id="IPR014710">
    <property type="entry name" value="RmlC-like_jellyroll"/>
</dbReference>
<proteinExistence type="predicted"/>
<keyword evidence="2" id="KW-1185">Reference proteome</keyword>
<organism evidence="1 2">
    <name type="scientific">Franzmannia pantelleriensis</name>
    <dbReference type="NCBI Taxonomy" id="48727"/>
    <lineage>
        <taxon>Bacteria</taxon>
        <taxon>Pseudomonadati</taxon>
        <taxon>Pseudomonadota</taxon>
        <taxon>Gammaproteobacteria</taxon>
        <taxon>Oceanospirillales</taxon>
        <taxon>Halomonadaceae</taxon>
        <taxon>Franzmannia</taxon>
    </lineage>
</organism>
<sequence>MTHEMYNDGDESLVCLAVGQRLALDVCDYLRQGISTAAS</sequence>
<evidence type="ECO:0000313" key="1">
    <source>
        <dbReference type="EMBL" id="SDL83771.1"/>
    </source>
</evidence>
<dbReference type="Proteomes" id="UP000199107">
    <property type="component" value="Unassembled WGS sequence"/>
</dbReference>
<reference evidence="2" key="1">
    <citation type="submission" date="2016-10" db="EMBL/GenBank/DDBJ databases">
        <authorList>
            <person name="Varghese N."/>
            <person name="Submissions S."/>
        </authorList>
    </citation>
    <scope>NUCLEOTIDE SEQUENCE [LARGE SCALE GENOMIC DNA]</scope>
    <source>
        <strain evidence="2">AAP</strain>
    </source>
</reference>
<dbReference type="EMBL" id="FNGH01000007">
    <property type="protein sequence ID" value="SDL83771.1"/>
    <property type="molecule type" value="Genomic_DNA"/>
</dbReference>
<protein>
    <submittedName>
        <fullName evidence="1">Uncharacterized protein</fullName>
    </submittedName>
</protein>
<dbReference type="AlphaFoldDB" id="A0A1G9NBW1"/>
<dbReference type="STRING" id="48727.SAMN05192555_10795"/>
<dbReference type="Gene3D" id="2.60.120.10">
    <property type="entry name" value="Jelly Rolls"/>
    <property type="match status" value="1"/>
</dbReference>
<evidence type="ECO:0000313" key="2">
    <source>
        <dbReference type="Proteomes" id="UP000199107"/>
    </source>
</evidence>
<gene>
    <name evidence="1" type="ORF">SAMN05192555_10795</name>
</gene>
<accession>A0A1G9NBW1</accession>